<evidence type="ECO:0000313" key="3">
    <source>
        <dbReference type="EMBL" id="GAA0878626.1"/>
    </source>
</evidence>
<dbReference type="PANTHER" id="PTHR43760:SF1">
    <property type="entry name" value="ENDORIBONUCLEASE L-PSP_CHORISMATE MUTASE-LIKE DOMAIN-CONTAINING PROTEIN"/>
    <property type="match status" value="1"/>
</dbReference>
<comment type="caution">
    <text evidence="3">The sequence shown here is derived from an EMBL/GenBank/DDBJ whole genome shotgun (WGS) entry which is preliminary data.</text>
</comment>
<reference evidence="4" key="1">
    <citation type="journal article" date="2019" name="Int. J. Syst. Evol. Microbiol.">
        <title>The Global Catalogue of Microorganisms (GCM) 10K type strain sequencing project: providing services to taxonomists for standard genome sequencing and annotation.</title>
        <authorList>
            <consortium name="The Broad Institute Genomics Platform"/>
            <consortium name="The Broad Institute Genome Sequencing Center for Infectious Disease"/>
            <person name="Wu L."/>
            <person name="Ma J."/>
        </authorList>
    </citation>
    <scope>NUCLEOTIDE SEQUENCE [LARGE SCALE GENOMIC DNA]</scope>
    <source>
        <strain evidence="4">JCM 16112</strain>
    </source>
</reference>
<gene>
    <name evidence="3" type="ORF">GCM10009119_15940</name>
</gene>
<feature type="signal peptide" evidence="1">
    <location>
        <begin position="1"/>
        <end position="22"/>
    </location>
</feature>
<dbReference type="InterPro" id="IPR035959">
    <property type="entry name" value="RutC-like_sf"/>
</dbReference>
<sequence length="173" mass="18456">MKKSLLTSLVLLVGVFFFFANAQTPEEKIKELGLEIPEVSLPIANYVKWKQVGNMLYLSGSGPKILGKVGTDLTTEQGYEAAKETGLGIIAVLKAATGGDLSRVKQFVKVLGMVNCTPDFTAQPAVINGFSDLMVAVFGEKGKHARSAVGVGSLPNNMAVEIEVIVELVDDKK</sequence>
<dbReference type="Pfam" id="PF14588">
    <property type="entry name" value="YjgF_endoribonc"/>
    <property type="match status" value="1"/>
</dbReference>
<name>A0ABP3YAX4_9BACT</name>
<organism evidence="3 4">
    <name type="scientific">Algoriphagus jejuensis</name>
    <dbReference type="NCBI Taxonomy" id="419934"/>
    <lineage>
        <taxon>Bacteria</taxon>
        <taxon>Pseudomonadati</taxon>
        <taxon>Bacteroidota</taxon>
        <taxon>Cytophagia</taxon>
        <taxon>Cytophagales</taxon>
        <taxon>Cyclobacteriaceae</taxon>
        <taxon>Algoriphagus</taxon>
    </lineage>
</organism>
<feature type="domain" description="Endoribonuclease L-PSP/chorismate mutase-like" evidence="2">
    <location>
        <begin position="29"/>
        <end position="160"/>
    </location>
</feature>
<dbReference type="SUPFAM" id="SSF55298">
    <property type="entry name" value="YjgF-like"/>
    <property type="match status" value="1"/>
</dbReference>
<keyword evidence="4" id="KW-1185">Reference proteome</keyword>
<proteinExistence type="predicted"/>
<accession>A0ABP3YAX4</accession>
<protein>
    <submittedName>
        <fullName evidence="3">RidA family protein</fullName>
    </submittedName>
</protein>
<feature type="chain" id="PRO_5047083644" evidence="1">
    <location>
        <begin position="23"/>
        <end position="173"/>
    </location>
</feature>
<dbReference type="CDD" id="cd02199">
    <property type="entry name" value="YjgF_YER057c_UK114_like_1"/>
    <property type="match status" value="1"/>
</dbReference>
<keyword evidence="1" id="KW-0732">Signal</keyword>
<dbReference type="RefSeq" id="WP_343850195.1">
    <property type="nucleotide sequence ID" value="NZ_BAAAFI010000007.1"/>
</dbReference>
<dbReference type="Gene3D" id="3.30.1330.40">
    <property type="entry name" value="RutC-like"/>
    <property type="match status" value="1"/>
</dbReference>
<evidence type="ECO:0000259" key="2">
    <source>
        <dbReference type="Pfam" id="PF14588"/>
    </source>
</evidence>
<evidence type="ECO:0000256" key="1">
    <source>
        <dbReference type="SAM" id="SignalP"/>
    </source>
</evidence>
<evidence type="ECO:0000313" key="4">
    <source>
        <dbReference type="Proteomes" id="UP001500469"/>
    </source>
</evidence>
<dbReference type="InterPro" id="IPR013813">
    <property type="entry name" value="Endoribo_LPSP/chorism_mut-like"/>
</dbReference>
<dbReference type="EMBL" id="BAAAFI010000007">
    <property type="protein sequence ID" value="GAA0878626.1"/>
    <property type="molecule type" value="Genomic_DNA"/>
</dbReference>
<dbReference type="PANTHER" id="PTHR43760">
    <property type="entry name" value="ENDORIBONUCLEASE-RELATED"/>
    <property type="match status" value="1"/>
</dbReference>
<dbReference type="Proteomes" id="UP001500469">
    <property type="component" value="Unassembled WGS sequence"/>
</dbReference>